<proteinExistence type="predicted"/>
<feature type="non-terminal residue" evidence="1">
    <location>
        <position position="1"/>
    </location>
</feature>
<name>A0A382HR03_9ZZZZ</name>
<organism evidence="1">
    <name type="scientific">marine metagenome</name>
    <dbReference type="NCBI Taxonomy" id="408172"/>
    <lineage>
        <taxon>unclassified sequences</taxon>
        <taxon>metagenomes</taxon>
        <taxon>ecological metagenomes</taxon>
    </lineage>
</organism>
<dbReference type="EMBL" id="UINC01062805">
    <property type="protein sequence ID" value="SVB89766.1"/>
    <property type="molecule type" value="Genomic_DNA"/>
</dbReference>
<gene>
    <name evidence="1" type="ORF">METZ01_LOCUS242620</name>
</gene>
<reference evidence="1" key="1">
    <citation type="submission" date="2018-05" db="EMBL/GenBank/DDBJ databases">
        <authorList>
            <person name="Lanie J.A."/>
            <person name="Ng W.-L."/>
            <person name="Kazmierczak K.M."/>
            <person name="Andrzejewski T.M."/>
            <person name="Davidsen T.M."/>
            <person name="Wayne K.J."/>
            <person name="Tettelin H."/>
            <person name="Glass J.I."/>
            <person name="Rusch D."/>
            <person name="Podicherti R."/>
            <person name="Tsui H.-C.T."/>
            <person name="Winkler M.E."/>
        </authorList>
    </citation>
    <scope>NUCLEOTIDE SEQUENCE</scope>
</reference>
<dbReference type="AlphaFoldDB" id="A0A382HR03"/>
<accession>A0A382HR03</accession>
<protein>
    <submittedName>
        <fullName evidence="1">Uncharacterized protein</fullName>
    </submittedName>
</protein>
<sequence length="29" mass="3450">RKFNTKMEMVSYRALHTKLMLKGIIGKRV</sequence>
<evidence type="ECO:0000313" key="1">
    <source>
        <dbReference type="EMBL" id="SVB89766.1"/>
    </source>
</evidence>